<accession>A0AA39ND50</accession>
<comment type="caution">
    <text evidence="1">The sequence shown here is derived from an EMBL/GenBank/DDBJ whole genome shotgun (WGS) entry which is preliminary data.</text>
</comment>
<dbReference type="Proteomes" id="UP001175227">
    <property type="component" value="Unassembled WGS sequence"/>
</dbReference>
<gene>
    <name evidence="1" type="ORF">IW261DRAFT_1575605</name>
</gene>
<name>A0AA39ND50_9AGAR</name>
<keyword evidence="2" id="KW-1185">Reference proteome</keyword>
<sequence length="439" mass="47507">MAPSYVESATFHTHEAAAFVSSCANLLPGRSSSSLTTNTWIRCAFKCWSRLAQSFRRKDLVFSGPIEWLEFQLVLWAALQQIAVDDVRSLGEEYNFLVAEALKCGVAIDLIPKLLLVQYAADAASTSVPLSFGGSPLVPGHASNFPSPCLPSPTPFALPPPVLSPPLATPSTGALKLAPPSLSWAHSKIFAVHTHASSCCWAYFFTASVDEDGANKRARLTSPPCLTAAQKGKGCATSLARITTKQGCLLTVTKDVHKVAVKGGLGEKTPEDAVEVEDPALMLLGLLVPDKDYGDFVGCDSHYFHRSLGDLMVEPYDACSATGVQCRTIRSGSGKCFRCAIHKHACLFHGERTVNKAHQVFVPHPALIQDLCARFAQALEESVWIADYQGKVPATLRRMHAENVENLSGLFELGVKEWMDLVNVDAEVAFETEDEDESS</sequence>
<reference evidence="1" key="1">
    <citation type="submission" date="2023-06" db="EMBL/GenBank/DDBJ databases">
        <authorList>
            <consortium name="Lawrence Berkeley National Laboratory"/>
            <person name="Ahrendt S."/>
            <person name="Sahu N."/>
            <person name="Indic B."/>
            <person name="Wong-Bajracharya J."/>
            <person name="Merenyi Z."/>
            <person name="Ke H.-M."/>
            <person name="Monk M."/>
            <person name="Kocsube S."/>
            <person name="Drula E."/>
            <person name="Lipzen A."/>
            <person name="Balint B."/>
            <person name="Henrissat B."/>
            <person name="Andreopoulos B."/>
            <person name="Martin F.M."/>
            <person name="Harder C.B."/>
            <person name="Rigling D."/>
            <person name="Ford K.L."/>
            <person name="Foster G.D."/>
            <person name="Pangilinan J."/>
            <person name="Papanicolaou A."/>
            <person name="Barry K."/>
            <person name="LaButti K."/>
            <person name="Viragh M."/>
            <person name="Koriabine M."/>
            <person name="Yan M."/>
            <person name="Riley R."/>
            <person name="Champramary S."/>
            <person name="Plett K.L."/>
            <person name="Tsai I.J."/>
            <person name="Slot J."/>
            <person name="Sipos G."/>
            <person name="Plett J."/>
            <person name="Nagy L.G."/>
            <person name="Grigoriev I.V."/>
        </authorList>
    </citation>
    <scope>NUCLEOTIDE SEQUENCE</scope>
    <source>
        <strain evidence="1">ICMP 16352</strain>
    </source>
</reference>
<dbReference type="AlphaFoldDB" id="A0AA39ND50"/>
<evidence type="ECO:0000313" key="2">
    <source>
        <dbReference type="Proteomes" id="UP001175227"/>
    </source>
</evidence>
<evidence type="ECO:0000313" key="1">
    <source>
        <dbReference type="EMBL" id="KAK0463427.1"/>
    </source>
</evidence>
<proteinExistence type="predicted"/>
<organism evidence="1 2">
    <name type="scientific">Armillaria novae-zelandiae</name>
    <dbReference type="NCBI Taxonomy" id="153914"/>
    <lineage>
        <taxon>Eukaryota</taxon>
        <taxon>Fungi</taxon>
        <taxon>Dikarya</taxon>
        <taxon>Basidiomycota</taxon>
        <taxon>Agaricomycotina</taxon>
        <taxon>Agaricomycetes</taxon>
        <taxon>Agaricomycetidae</taxon>
        <taxon>Agaricales</taxon>
        <taxon>Marasmiineae</taxon>
        <taxon>Physalacriaceae</taxon>
        <taxon>Armillaria</taxon>
    </lineage>
</organism>
<dbReference type="EMBL" id="JAUEPR010000107">
    <property type="protein sequence ID" value="KAK0463427.1"/>
    <property type="molecule type" value="Genomic_DNA"/>
</dbReference>
<protein>
    <submittedName>
        <fullName evidence="1">Uncharacterized protein</fullName>
    </submittedName>
</protein>